<keyword evidence="2" id="KW-1185">Reference proteome</keyword>
<feature type="non-terminal residue" evidence="1">
    <location>
        <position position="1"/>
    </location>
</feature>
<dbReference type="Proteomes" id="UP001162483">
    <property type="component" value="Unassembled WGS sequence"/>
</dbReference>
<protein>
    <submittedName>
        <fullName evidence="1">Uncharacterized protein</fullName>
    </submittedName>
</protein>
<organism evidence="1 2">
    <name type="scientific">Staurois parvus</name>
    <dbReference type="NCBI Taxonomy" id="386267"/>
    <lineage>
        <taxon>Eukaryota</taxon>
        <taxon>Metazoa</taxon>
        <taxon>Chordata</taxon>
        <taxon>Craniata</taxon>
        <taxon>Vertebrata</taxon>
        <taxon>Euteleostomi</taxon>
        <taxon>Amphibia</taxon>
        <taxon>Batrachia</taxon>
        <taxon>Anura</taxon>
        <taxon>Neobatrachia</taxon>
        <taxon>Ranoidea</taxon>
        <taxon>Ranidae</taxon>
        <taxon>Staurois</taxon>
    </lineage>
</organism>
<accession>A0ABN9BRN2</accession>
<name>A0ABN9BRN2_9NEOB</name>
<comment type="caution">
    <text evidence="1">The sequence shown here is derived from an EMBL/GenBank/DDBJ whole genome shotgun (WGS) entry which is preliminary data.</text>
</comment>
<reference evidence="1" key="1">
    <citation type="submission" date="2023-05" db="EMBL/GenBank/DDBJ databases">
        <authorList>
            <person name="Stuckert A."/>
        </authorList>
    </citation>
    <scope>NUCLEOTIDE SEQUENCE</scope>
</reference>
<sequence length="51" mass="5978">NLPIRVPLNINVPIRVPLNIKCVHQHVAYFMLRDTLMCTFYVNGHSEHLLH</sequence>
<proteinExistence type="predicted"/>
<gene>
    <name evidence="1" type="ORF">SPARVUS_LOCUS3489373</name>
</gene>
<evidence type="ECO:0000313" key="1">
    <source>
        <dbReference type="EMBL" id="CAI9550313.1"/>
    </source>
</evidence>
<dbReference type="EMBL" id="CATNWA010005590">
    <property type="protein sequence ID" value="CAI9550313.1"/>
    <property type="molecule type" value="Genomic_DNA"/>
</dbReference>
<evidence type="ECO:0000313" key="2">
    <source>
        <dbReference type="Proteomes" id="UP001162483"/>
    </source>
</evidence>